<dbReference type="HOGENOM" id="CLU_2729755_0_0_1"/>
<keyword evidence="3" id="KW-1185">Reference proteome</keyword>
<name>J3N6B9_ORYBR</name>
<accession>J3N6B9</accession>
<protein>
    <submittedName>
        <fullName evidence="2">Uncharacterized protein</fullName>
    </submittedName>
</protein>
<dbReference type="EnsemblPlants" id="OB11G13550.1">
    <property type="protein sequence ID" value="OB11G13550.1"/>
    <property type="gene ID" value="OB11G13550"/>
</dbReference>
<evidence type="ECO:0000313" key="2">
    <source>
        <dbReference type="EnsemblPlants" id="OB11G13550.1"/>
    </source>
</evidence>
<dbReference type="Gramene" id="OB11G13550.1">
    <property type="protein sequence ID" value="OB11G13550.1"/>
    <property type="gene ID" value="OB11G13550"/>
</dbReference>
<evidence type="ECO:0000313" key="3">
    <source>
        <dbReference type="Proteomes" id="UP000006038"/>
    </source>
</evidence>
<dbReference type="Proteomes" id="UP000006038">
    <property type="component" value="Chromosome 11"/>
</dbReference>
<evidence type="ECO:0000256" key="1">
    <source>
        <dbReference type="SAM" id="MobiDB-lite"/>
    </source>
</evidence>
<sequence length="72" mass="7191">MKRSNTKHGGGEGEERLEVGFKARSRVGGGGAGEQQRRAAARTGRGPCGGGRRGWPGGAEGVEVGVEEGGAG</sequence>
<organism evidence="2">
    <name type="scientific">Oryza brachyantha</name>
    <name type="common">malo sina</name>
    <dbReference type="NCBI Taxonomy" id="4533"/>
    <lineage>
        <taxon>Eukaryota</taxon>
        <taxon>Viridiplantae</taxon>
        <taxon>Streptophyta</taxon>
        <taxon>Embryophyta</taxon>
        <taxon>Tracheophyta</taxon>
        <taxon>Spermatophyta</taxon>
        <taxon>Magnoliopsida</taxon>
        <taxon>Liliopsida</taxon>
        <taxon>Poales</taxon>
        <taxon>Poaceae</taxon>
        <taxon>BOP clade</taxon>
        <taxon>Oryzoideae</taxon>
        <taxon>Oryzeae</taxon>
        <taxon>Oryzinae</taxon>
        <taxon>Oryza</taxon>
    </lineage>
</organism>
<feature type="compositionally biased region" description="Basic and acidic residues" evidence="1">
    <location>
        <begin position="9"/>
        <end position="21"/>
    </location>
</feature>
<feature type="compositionally biased region" description="Gly residues" evidence="1">
    <location>
        <begin position="46"/>
        <end position="60"/>
    </location>
</feature>
<proteinExistence type="predicted"/>
<feature type="region of interest" description="Disordered" evidence="1">
    <location>
        <begin position="1"/>
        <end position="72"/>
    </location>
</feature>
<reference evidence="2" key="2">
    <citation type="submission" date="2013-04" db="UniProtKB">
        <authorList>
            <consortium name="EnsemblPlants"/>
        </authorList>
    </citation>
    <scope>IDENTIFICATION</scope>
</reference>
<reference evidence="2" key="1">
    <citation type="journal article" date="2013" name="Nat. Commun.">
        <title>Whole-genome sequencing of Oryza brachyantha reveals mechanisms underlying Oryza genome evolution.</title>
        <authorList>
            <person name="Chen J."/>
            <person name="Huang Q."/>
            <person name="Gao D."/>
            <person name="Wang J."/>
            <person name="Lang Y."/>
            <person name="Liu T."/>
            <person name="Li B."/>
            <person name="Bai Z."/>
            <person name="Luis Goicoechea J."/>
            <person name="Liang C."/>
            <person name="Chen C."/>
            <person name="Zhang W."/>
            <person name="Sun S."/>
            <person name="Liao Y."/>
            <person name="Zhang X."/>
            <person name="Yang L."/>
            <person name="Song C."/>
            <person name="Wang M."/>
            <person name="Shi J."/>
            <person name="Liu G."/>
            <person name="Liu J."/>
            <person name="Zhou H."/>
            <person name="Zhou W."/>
            <person name="Yu Q."/>
            <person name="An N."/>
            <person name="Chen Y."/>
            <person name="Cai Q."/>
            <person name="Wang B."/>
            <person name="Liu B."/>
            <person name="Min J."/>
            <person name="Huang Y."/>
            <person name="Wu H."/>
            <person name="Li Z."/>
            <person name="Zhang Y."/>
            <person name="Yin Y."/>
            <person name="Song W."/>
            <person name="Jiang J."/>
            <person name="Jackson S.A."/>
            <person name="Wing R.A."/>
            <person name="Wang J."/>
            <person name="Chen M."/>
        </authorList>
    </citation>
    <scope>NUCLEOTIDE SEQUENCE [LARGE SCALE GENOMIC DNA]</scope>
    <source>
        <strain evidence="2">cv. IRGC 101232</strain>
    </source>
</reference>
<dbReference type="AlphaFoldDB" id="J3N6B9"/>